<dbReference type="SUPFAM" id="SSF53335">
    <property type="entry name" value="S-adenosyl-L-methionine-dependent methyltransferases"/>
    <property type="match status" value="1"/>
</dbReference>
<gene>
    <name evidence="5" type="ORF">GKO46_03730</name>
    <name evidence="6" type="ORF">GKO48_05530</name>
</gene>
<evidence type="ECO:0000259" key="4">
    <source>
        <dbReference type="Pfam" id="PF08241"/>
    </source>
</evidence>
<accession>A0AAJ5ZFJ9</accession>
<feature type="domain" description="Methyltransferase type 11" evidence="4">
    <location>
        <begin position="93"/>
        <end position="187"/>
    </location>
</feature>
<dbReference type="GO" id="GO:0032259">
    <property type="term" value="P:methylation"/>
    <property type="evidence" value="ECO:0007669"/>
    <property type="project" value="UniProtKB-KW"/>
</dbReference>
<dbReference type="PANTHER" id="PTHR44942:SF4">
    <property type="entry name" value="METHYLTRANSFERASE TYPE 11 DOMAIN-CONTAINING PROTEIN"/>
    <property type="match status" value="1"/>
</dbReference>
<dbReference type="Pfam" id="PF08241">
    <property type="entry name" value="Methyltransf_11"/>
    <property type="match status" value="1"/>
</dbReference>
<dbReference type="PANTHER" id="PTHR44942">
    <property type="entry name" value="METHYLTRANSF_11 DOMAIN-CONTAINING PROTEIN"/>
    <property type="match status" value="1"/>
</dbReference>
<evidence type="ECO:0000256" key="2">
    <source>
        <dbReference type="ARBA" id="ARBA00022603"/>
    </source>
</evidence>
<keyword evidence="7" id="KW-1185">Reference proteome</keyword>
<keyword evidence="2 6" id="KW-0489">Methyltransferase</keyword>
<evidence type="ECO:0000313" key="7">
    <source>
        <dbReference type="Proteomes" id="UP001219901"/>
    </source>
</evidence>
<evidence type="ECO:0000256" key="1">
    <source>
        <dbReference type="ARBA" id="ARBA00008361"/>
    </source>
</evidence>
<organism evidence="6 7">
    <name type="scientific">Candidatus Lucifugimonas marina</name>
    <dbReference type="NCBI Taxonomy" id="3038979"/>
    <lineage>
        <taxon>Bacteria</taxon>
        <taxon>Bacillati</taxon>
        <taxon>Chloroflexota</taxon>
        <taxon>Dehalococcoidia</taxon>
        <taxon>SAR202 cluster</taxon>
        <taxon>Candidatus Lucifugimonadales</taxon>
        <taxon>Candidatus Lucifugimonadaceae</taxon>
        <taxon>Candidatus Lucifugimonas</taxon>
    </lineage>
</organism>
<name>A0AAJ5ZFJ9_9CHLR</name>
<dbReference type="InterPro" id="IPR029063">
    <property type="entry name" value="SAM-dependent_MTases_sf"/>
</dbReference>
<evidence type="ECO:0000313" key="6">
    <source>
        <dbReference type="EMBL" id="WFG39101.1"/>
    </source>
</evidence>
<comment type="similarity">
    <text evidence="1">Belongs to the methyltransferase superfamily.</text>
</comment>
<sequence length="296" mass="33062">MRCQIVQFDSNLARAGLFVRPEHEILRCRSSRKAASLLDRFQKLSSTRFSLTSSEDFFRSSASYYTDYRKPLPNQLFSLIREKFKLTGDGSLVDIGCGTGQLALPLRGDFRTIVGVDLSEVMIESAWQRATELKASNAEFLVMPGEEIDSLPESFDLVTFGSSIHWMDISKTLTASYKLLKDDGGVAIIGMRSIWGGSDEWEQAVVRVVQKWMGTERRAGSSTFQISTKTDVTFEESLELAGFSVFSSGVVDASYSVDIPFIIGHLYTTSYCNRDLLGENVNAFEGELTDELLRLD</sequence>
<dbReference type="Gene3D" id="3.40.50.150">
    <property type="entry name" value="Vaccinia Virus protein VP39"/>
    <property type="match status" value="1"/>
</dbReference>
<evidence type="ECO:0000313" key="5">
    <source>
        <dbReference type="EMBL" id="MDG0866179.1"/>
    </source>
</evidence>
<reference evidence="6" key="2">
    <citation type="journal article" date="2023" name="Nat. Commun.">
        <title>Cultivation of marine bacteria of the SAR202 clade.</title>
        <authorList>
            <person name="Lim Y."/>
            <person name="Seo J.H."/>
            <person name="Giovannoni S.J."/>
            <person name="Kang I."/>
            <person name="Cho J.C."/>
        </authorList>
    </citation>
    <scope>NUCLEOTIDE SEQUENCE</scope>
    <source>
        <strain evidence="6">JH1073</strain>
    </source>
</reference>
<dbReference type="Proteomes" id="UP001321249">
    <property type="component" value="Unassembled WGS sequence"/>
</dbReference>
<reference evidence="7" key="3">
    <citation type="submission" date="2023-06" db="EMBL/GenBank/DDBJ databases">
        <title>Pangenomics reveal diversification of enzyme families and niche specialization in globally abundant SAR202 bacteria.</title>
        <authorList>
            <person name="Saw J.H.W."/>
        </authorList>
    </citation>
    <scope>NUCLEOTIDE SEQUENCE [LARGE SCALE GENOMIC DNA]</scope>
    <source>
        <strain evidence="7">JH1073</strain>
    </source>
</reference>
<dbReference type="InterPro" id="IPR051052">
    <property type="entry name" value="Diverse_substrate_MTase"/>
</dbReference>
<dbReference type="CDD" id="cd02440">
    <property type="entry name" value="AdoMet_MTases"/>
    <property type="match status" value="1"/>
</dbReference>
<keyword evidence="3" id="KW-0808">Transferase</keyword>
<dbReference type="GO" id="GO:0008757">
    <property type="term" value="F:S-adenosylmethionine-dependent methyltransferase activity"/>
    <property type="evidence" value="ECO:0007669"/>
    <property type="project" value="InterPro"/>
</dbReference>
<protein>
    <submittedName>
        <fullName evidence="6">Methyltransferase domain-containing protein</fullName>
    </submittedName>
</protein>
<evidence type="ECO:0000313" key="8">
    <source>
        <dbReference type="Proteomes" id="UP001321249"/>
    </source>
</evidence>
<reference evidence="7 8" key="1">
    <citation type="submission" date="2019-11" db="EMBL/GenBank/DDBJ databases">
        <authorList>
            <person name="Cho J.-C."/>
        </authorList>
    </citation>
    <scope>NUCLEOTIDE SEQUENCE [LARGE SCALE GENOMIC DNA]</scope>
    <source>
        <strain evidence="6 7">JH1073</strain>
        <strain evidence="5 8">JH702</strain>
    </source>
</reference>
<dbReference type="Proteomes" id="UP001219901">
    <property type="component" value="Chromosome"/>
</dbReference>
<dbReference type="EMBL" id="CP046147">
    <property type="protein sequence ID" value="WFG39101.1"/>
    <property type="molecule type" value="Genomic_DNA"/>
</dbReference>
<evidence type="ECO:0000256" key="3">
    <source>
        <dbReference type="ARBA" id="ARBA00022679"/>
    </source>
</evidence>
<dbReference type="InterPro" id="IPR013216">
    <property type="entry name" value="Methyltransf_11"/>
</dbReference>
<dbReference type="EMBL" id="WMBE01000001">
    <property type="protein sequence ID" value="MDG0866179.1"/>
    <property type="molecule type" value="Genomic_DNA"/>
</dbReference>
<dbReference type="AlphaFoldDB" id="A0AAJ5ZFJ9"/>
<proteinExistence type="inferred from homology"/>